<feature type="region of interest" description="Disordered" evidence="1">
    <location>
        <begin position="39"/>
        <end position="106"/>
    </location>
</feature>
<feature type="compositionally biased region" description="Basic and acidic residues" evidence="1">
    <location>
        <begin position="77"/>
        <end position="106"/>
    </location>
</feature>
<accession>A0A6J6I3W0</accession>
<name>A0A6J6I3W0_9ZZZZ</name>
<dbReference type="EMBL" id="CAEZVD010000028">
    <property type="protein sequence ID" value="CAB4619283.1"/>
    <property type="molecule type" value="Genomic_DNA"/>
</dbReference>
<organism evidence="2">
    <name type="scientific">freshwater metagenome</name>
    <dbReference type="NCBI Taxonomy" id="449393"/>
    <lineage>
        <taxon>unclassified sequences</taxon>
        <taxon>metagenomes</taxon>
        <taxon>ecological metagenomes</taxon>
    </lineage>
</organism>
<reference evidence="2" key="1">
    <citation type="submission" date="2020-05" db="EMBL/GenBank/DDBJ databases">
        <authorList>
            <person name="Chiriac C."/>
            <person name="Salcher M."/>
            <person name="Ghai R."/>
            <person name="Kavagutti S V."/>
        </authorList>
    </citation>
    <scope>NUCLEOTIDE SEQUENCE</scope>
</reference>
<dbReference type="AlphaFoldDB" id="A0A6J6I3W0"/>
<protein>
    <submittedName>
        <fullName evidence="2">Unannotated protein</fullName>
    </submittedName>
</protein>
<evidence type="ECO:0000256" key="1">
    <source>
        <dbReference type="SAM" id="MobiDB-lite"/>
    </source>
</evidence>
<evidence type="ECO:0000313" key="2">
    <source>
        <dbReference type="EMBL" id="CAB4619283.1"/>
    </source>
</evidence>
<proteinExistence type="predicted"/>
<gene>
    <name evidence="2" type="ORF">UFOPK1909_00430</name>
</gene>
<sequence>MLINYRLPYTTDNVYFIRRSNEQKLELFNCGAVGRSLAEKQPMDLQQLPTDRSEGPTPRATAPFSTRGGGVMGEVPPEVKRTPGLHPERPMPETKPYEKKGPTWTV</sequence>